<evidence type="ECO:0000256" key="7">
    <source>
        <dbReference type="ARBA" id="ARBA00022833"/>
    </source>
</evidence>
<feature type="domain" description="PDZ" evidence="12">
    <location>
        <begin position="205"/>
        <end position="275"/>
    </location>
</feature>
<comment type="caution">
    <text evidence="13">The sequence shown here is derived from an EMBL/GenBank/DDBJ whole genome shotgun (WGS) entry which is preliminary data.</text>
</comment>
<name>A0A2V4N392_9RHOB</name>
<dbReference type="InterPro" id="IPR036034">
    <property type="entry name" value="PDZ_sf"/>
</dbReference>
<dbReference type="GO" id="GO:0006508">
    <property type="term" value="P:proteolysis"/>
    <property type="evidence" value="ECO:0007669"/>
    <property type="project" value="UniProtKB-KW"/>
</dbReference>
<comment type="subcellular location">
    <subcellularLocation>
        <location evidence="2">Membrane</location>
        <topology evidence="2">Multi-pass membrane protein</topology>
    </subcellularLocation>
</comment>
<dbReference type="NCBIfam" id="TIGR00054">
    <property type="entry name" value="RIP metalloprotease RseP"/>
    <property type="match status" value="1"/>
</dbReference>
<dbReference type="AlphaFoldDB" id="A0A2V4N392"/>
<evidence type="ECO:0000256" key="1">
    <source>
        <dbReference type="ARBA" id="ARBA00001947"/>
    </source>
</evidence>
<evidence type="ECO:0000256" key="10">
    <source>
        <dbReference type="ARBA" id="ARBA00023136"/>
    </source>
</evidence>
<dbReference type="GO" id="GO:0016020">
    <property type="term" value="C:membrane"/>
    <property type="evidence" value="ECO:0007669"/>
    <property type="project" value="UniProtKB-SubCell"/>
</dbReference>
<reference evidence="13 14" key="1">
    <citation type="submission" date="2018-05" db="EMBL/GenBank/DDBJ databases">
        <title>Oceanovita maritima gen. nov., sp. nov., a marine bacterium in the family Rhodobacteraceae isolated from surface seawater of Lundu port Xiamen, China.</title>
        <authorList>
            <person name="Hetharua B.H."/>
            <person name="Min D."/>
            <person name="Liao H."/>
            <person name="Tian Y."/>
        </authorList>
    </citation>
    <scope>NUCLEOTIDE SEQUENCE [LARGE SCALE GENOMIC DNA]</scope>
    <source>
        <strain evidence="13 14">FSX-11</strain>
    </source>
</reference>
<keyword evidence="6 11" id="KW-0378">Hydrolase</keyword>
<dbReference type="EMBL" id="QFVT01000003">
    <property type="protein sequence ID" value="PYC48382.1"/>
    <property type="molecule type" value="Genomic_DNA"/>
</dbReference>
<dbReference type="CDD" id="cd23081">
    <property type="entry name" value="cpPDZ_EcRseP-like"/>
    <property type="match status" value="1"/>
</dbReference>
<feature type="transmembrane region" description="Helical" evidence="11">
    <location>
        <begin position="35"/>
        <end position="56"/>
    </location>
</feature>
<dbReference type="InterPro" id="IPR008915">
    <property type="entry name" value="Peptidase_M50"/>
</dbReference>
<gene>
    <name evidence="13" type="primary">rseP</name>
    <name evidence="13" type="ORF">DI396_05190</name>
</gene>
<dbReference type="RefSeq" id="WP_110795116.1">
    <property type="nucleotide sequence ID" value="NZ_KZ826482.1"/>
</dbReference>
<evidence type="ECO:0000256" key="4">
    <source>
        <dbReference type="ARBA" id="ARBA00022670"/>
    </source>
</evidence>
<dbReference type="InterPro" id="IPR004387">
    <property type="entry name" value="Pept_M50_Zn"/>
</dbReference>
<keyword evidence="10 11" id="KW-0472">Membrane</keyword>
<organism evidence="13 14">
    <name type="scientific">Litorivita pollutaquae</name>
    <dbReference type="NCBI Taxonomy" id="2200892"/>
    <lineage>
        <taxon>Bacteria</taxon>
        <taxon>Pseudomonadati</taxon>
        <taxon>Pseudomonadota</taxon>
        <taxon>Alphaproteobacteria</taxon>
        <taxon>Rhodobacterales</taxon>
        <taxon>Paracoccaceae</taxon>
        <taxon>Litorivita</taxon>
    </lineage>
</organism>
<dbReference type="GO" id="GO:0046872">
    <property type="term" value="F:metal ion binding"/>
    <property type="evidence" value="ECO:0007669"/>
    <property type="project" value="UniProtKB-KW"/>
</dbReference>
<evidence type="ECO:0000256" key="3">
    <source>
        <dbReference type="ARBA" id="ARBA00007931"/>
    </source>
</evidence>
<accession>A0A2V4N392</accession>
<sequence length="445" mass="47546">MLEIIPQFGGLLGTLAAFVVALSVIVAIHEYGHYIIGRLSGIKAEVFSLGFGPVIYSRMDKRGTKWQFALLPFGGYVKFLGDANAASGKDGEAMEEMPEEMLRHTMHGAPLWARAATVVAGPLFNFMLSIAVFAVVIALRGQVSEPLTVGEMRPTGPAVVELMPGDEILQIEGMDVPSFEDASGFDALAEALPQQPVLDYTVLREGREMVVDGPFLYPPIVTQLSPKSAAYEIDMKVGDVVTAIDGTPIAAFAQLKTAVEASEGAPLDLEVWRDGQMLDFVLTPRATDEPQEGGSFATNWRIGIAGGFAFEPATEPLGIGQSVWAGVNQTGAIMRGSVSGLWHMITGKISSCNMAGPISIAQISKAQASQGIESFVWFIAVLSTAVGLLNLFPIPMLDGGHLVFYAYEAVAGRPPNEKVMQVLMAIGMTIVLSLMLFALFNDLTC</sequence>
<dbReference type="EC" id="3.4.24.-" evidence="11"/>
<dbReference type="Pfam" id="PF02163">
    <property type="entry name" value="Peptidase_M50"/>
    <property type="match status" value="1"/>
</dbReference>
<comment type="cofactor">
    <cofactor evidence="1 11">
        <name>Zn(2+)</name>
        <dbReference type="ChEBI" id="CHEBI:29105"/>
    </cofactor>
</comment>
<evidence type="ECO:0000313" key="13">
    <source>
        <dbReference type="EMBL" id="PYC48382.1"/>
    </source>
</evidence>
<dbReference type="SUPFAM" id="SSF50156">
    <property type="entry name" value="PDZ domain-like"/>
    <property type="match status" value="2"/>
</dbReference>
<dbReference type="PANTHER" id="PTHR42837">
    <property type="entry name" value="REGULATOR OF SIGMA-E PROTEASE RSEP"/>
    <property type="match status" value="1"/>
</dbReference>
<evidence type="ECO:0000256" key="2">
    <source>
        <dbReference type="ARBA" id="ARBA00004141"/>
    </source>
</evidence>
<feature type="transmembrane region" description="Helical" evidence="11">
    <location>
        <begin position="111"/>
        <end position="139"/>
    </location>
</feature>
<keyword evidence="8 11" id="KW-1133">Transmembrane helix</keyword>
<feature type="transmembrane region" description="Helical" evidence="11">
    <location>
        <begin position="422"/>
        <end position="440"/>
    </location>
</feature>
<dbReference type="Gene3D" id="2.30.42.10">
    <property type="match status" value="2"/>
</dbReference>
<keyword evidence="5 11" id="KW-0812">Transmembrane</keyword>
<evidence type="ECO:0000256" key="5">
    <source>
        <dbReference type="ARBA" id="ARBA00022692"/>
    </source>
</evidence>
<evidence type="ECO:0000256" key="11">
    <source>
        <dbReference type="RuleBase" id="RU362031"/>
    </source>
</evidence>
<dbReference type="SMART" id="SM00228">
    <property type="entry name" value="PDZ"/>
    <property type="match status" value="2"/>
</dbReference>
<dbReference type="Pfam" id="PF17820">
    <property type="entry name" value="PDZ_6"/>
    <property type="match status" value="1"/>
</dbReference>
<proteinExistence type="inferred from homology"/>
<dbReference type="OrthoDB" id="9782003at2"/>
<dbReference type="GO" id="GO:0004222">
    <property type="term" value="F:metalloendopeptidase activity"/>
    <property type="evidence" value="ECO:0007669"/>
    <property type="project" value="InterPro"/>
</dbReference>
<evidence type="ECO:0000313" key="14">
    <source>
        <dbReference type="Proteomes" id="UP000248012"/>
    </source>
</evidence>
<dbReference type="InterPro" id="IPR041489">
    <property type="entry name" value="PDZ_6"/>
</dbReference>
<evidence type="ECO:0000256" key="8">
    <source>
        <dbReference type="ARBA" id="ARBA00022989"/>
    </source>
</evidence>
<keyword evidence="9 11" id="KW-0482">Metalloprotease</keyword>
<feature type="transmembrane region" description="Helical" evidence="11">
    <location>
        <begin position="12"/>
        <end position="29"/>
    </location>
</feature>
<protein>
    <recommendedName>
        <fullName evidence="11">Zinc metalloprotease</fullName>
        <ecNumber evidence="11">3.4.24.-</ecNumber>
    </recommendedName>
</protein>
<dbReference type="CDD" id="cd06163">
    <property type="entry name" value="S2P-M50_PDZ_RseP-like"/>
    <property type="match status" value="2"/>
</dbReference>
<dbReference type="InterPro" id="IPR001478">
    <property type="entry name" value="PDZ"/>
</dbReference>
<evidence type="ECO:0000256" key="9">
    <source>
        <dbReference type="ARBA" id="ARBA00023049"/>
    </source>
</evidence>
<comment type="similarity">
    <text evidence="3 11">Belongs to the peptidase M50B family.</text>
</comment>
<evidence type="ECO:0000259" key="12">
    <source>
        <dbReference type="SMART" id="SM00228"/>
    </source>
</evidence>
<keyword evidence="11" id="KW-0479">Metal-binding</keyword>
<keyword evidence="7 11" id="KW-0862">Zinc</keyword>
<feature type="transmembrane region" description="Helical" evidence="11">
    <location>
        <begin position="374"/>
        <end position="392"/>
    </location>
</feature>
<dbReference type="Proteomes" id="UP000248012">
    <property type="component" value="Unassembled WGS sequence"/>
</dbReference>
<dbReference type="PANTHER" id="PTHR42837:SF2">
    <property type="entry name" value="MEMBRANE METALLOPROTEASE ARASP2, CHLOROPLASTIC-RELATED"/>
    <property type="match status" value="1"/>
</dbReference>
<keyword evidence="4 13" id="KW-0645">Protease</keyword>
<feature type="domain" description="PDZ" evidence="12">
    <location>
        <begin position="131"/>
        <end position="204"/>
    </location>
</feature>
<keyword evidence="14" id="KW-1185">Reference proteome</keyword>
<evidence type="ECO:0000256" key="6">
    <source>
        <dbReference type="ARBA" id="ARBA00022801"/>
    </source>
</evidence>